<dbReference type="SUPFAM" id="SSF53474">
    <property type="entry name" value="alpha/beta-Hydrolases"/>
    <property type="match status" value="1"/>
</dbReference>
<keyword evidence="5 9" id="KW-0378">Hydrolase</keyword>
<dbReference type="Pfam" id="PF07519">
    <property type="entry name" value="Tannase"/>
    <property type="match status" value="1"/>
</dbReference>
<dbReference type="GO" id="GO:0046872">
    <property type="term" value="F:metal ion binding"/>
    <property type="evidence" value="ECO:0007669"/>
    <property type="project" value="UniProtKB-KW"/>
</dbReference>
<evidence type="ECO:0000313" key="9">
    <source>
        <dbReference type="EMBL" id="TDL41870.1"/>
    </source>
</evidence>
<feature type="region of interest" description="Disordered" evidence="8">
    <location>
        <begin position="29"/>
        <end position="53"/>
    </location>
</feature>
<feature type="compositionally biased region" description="Polar residues" evidence="8">
    <location>
        <begin position="43"/>
        <end position="52"/>
    </location>
</feature>
<name>A0A4R5YAJ3_KOCRO</name>
<evidence type="ECO:0000256" key="3">
    <source>
        <dbReference type="ARBA" id="ARBA00022723"/>
    </source>
</evidence>
<evidence type="ECO:0000313" key="10">
    <source>
        <dbReference type="Proteomes" id="UP000295163"/>
    </source>
</evidence>
<reference evidence="9 10" key="1">
    <citation type="submission" date="2019-03" db="EMBL/GenBank/DDBJ databases">
        <title>Genome Sequencing and Assembly of Various Microbes Isolated from Partially Reclaimed Soil and Acid Mine Drainage (AMD) Site.</title>
        <authorList>
            <person name="Steinbock B."/>
            <person name="Bechtold R."/>
            <person name="Sevigny J.L."/>
            <person name="Thomas D."/>
            <person name="Cuthill L.R."/>
            <person name="Aveiro Johannsen E.J."/>
            <person name="Thomas K."/>
            <person name="Ghosh A."/>
        </authorList>
    </citation>
    <scope>NUCLEOTIDE SEQUENCE [LARGE SCALE GENOMIC DNA]</scope>
    <source>
        <strain evidence="9 10">S-A3</strain>
    </source>
</reference>
<keyword evidence="4" id="KW-0732">Signal</keyword>
<dbReference type="GeneID" id="64348133"/>
<evidence type="ECO:0000256" key="2">
    <source>
        <dbReference type="ARBA" id="ARBA00022487"/>
    </source>
</evidence>
<dbReference type="InterPro" id="IPR011118">
    <property type="entry name" value="Tannase/feruloyl_esterase"/>
</dbReference>
<dbReference type="Proteomes" id="UP000295163">
    <property type="component" value="Unassembled WGS sequence"/>
</dbReference>
<comment type="caution">
    <text evidence="9">The sequence shown here is derived from an EMBL/GenBank/DDBJ whole genome shotgun (WGS) entry which is preliminary data.</text>
</comment>
<evidence type="ECO:0000256" key="7">
    <source>
        <dbReference type="ARBA" id="ARBA00023157"/>
    </source>
</evidence>
<dbReference type="PANTHER" id="PTHR33938">
    <property type="entry name" value="FERULOYL ESTERASE B-RELATED"/>
    <property type="match status" value="1"/>
</dbReference>
<dbReference type="GO" id="GO:0052689">
    <property type="term" value="F:carboxylic ester hydrolase activity"/>
    <property type="evidence" value="ECO:0007669"/>
    <property type="project" value="UniProtKB-KW"/>
</dbReference>
<sequence length="567" mass="60313">MIKAQKIGTPDMQTGDATVTEAQFRPAAAAVTTDDGTAAPESRSGTSVNTPATPDFCQVTGEIAAVTEGAQPIGFQVNLPADWNGRSVQFGGAGLNGALTDASGYLPAGTTNGDVDSPLMRGYLTVGTDSGHLAAASPRAASNDPVEQADAYFDFALNEEMWRNFSTDAYKKVHDVGEELSKAHYGKKPKETFWFGTSEGGREGLLMAQRFPKDIDNIFVAVPVIGWSGLFNQFIETVQAVERNSGAGAFTAADIDLLATVSAQACDGQDGIADGVLTDWANCQEPVMAAVDAKVVAEGAVAGENFSPAQFETIRTIFAPTDPGFELASGMGQYPGFLFGGESHSLQHKIGTDPSLAYGDQGYPVFNTFGVGSAKYVFAQDPDLDVVNDYDPADHRERIQEVSRDMDTVDPDLSAFQRHGGKLTILECTADYAQSPAMGMKYYDSVVKTMGQDQVDKFLRLYISPGTDHDCTSTIDPAALTEDGTTTYGAPTSAGTVHGVPHNTDWVTVMEDWALHGHAPGESVTATTNNPAAPFETLAAKPICHYPLHAQYTEGDPAQETSYRCEE</sequence>
<comment type="similarity">
    <text evidence="1">Belongs to the tannase family.</text>
</comment>
<feature type="compositionally biased region" description="Low complexity" evidence="8">
    <location>
        <begin position="29"/>
        <end position="39"/>
    </location>
</feature>
<evidence type="ECO:0000256" key="1">
    <source>
        <dbReference type="ARBA" id="ARBA00006249"/>
    </source>
</evidence>
<evidence type="ECO:0000256" key="4">
    <source>
        <dbReference type="ARBA" id="ARBA00022729"/>
    </source>
</evidence>
<evidence type="ECO:0000256" key="6">
    <source>
        <dbReference type="ARBA" id="ARBA00022837"/>
    </source>
</evidence>
<dbReference type="AlphaFoldDB" id="A0A4R5YAJ3"/>
<gene>
    <name evidence="9" type="ORF">E2R59_11960</name>
</gene>
<evidence type="ECO:0000256" key="5">
    <source>
        <dbReference type="ARBA" id="ARBA00022801"/>
    </source>
</evidence>
<keyword evidence="3" id="KW-0479">Metal-binding</keyword>
<organism evidence="9 10">
    <name type="scientific">Kocuria rosea</name>
    <name type="common">Deinococcus erythromyxa</name>
    <name type="synonym">Micrococcus rubens</name>
    <dbReference type="NCBI Taxonomy" id="1275"/>
    <lineage>
        <taxon>Bacteria</taxon>
        <taxon>Bacillati</taxon>
        <taxon>Actinomycetota</taxon>
        <taxon>Actinomycetes</taxon>
        <taxon>Micrococcales</taxon>
        <taxon>Micrococcaceae</taxon>
        <taxon>Kocuria</taxon>
    </lineage>
</organism>
<proteinExistence type="inferred from homology"/>
<dbReference type="InterPro" id="IPR029058">
    <property type="entry name" value="AB_hydrolase_fold"/>
</dbReference>
<dbReference type="RefSeq" id="WP_133410760.1">
    <property type="nucleotide sequence ID" value="NZ_SMZT01000005.1"/>
</dbReference>
<keyword evidence="6" id="KW-0106">Calcium</keyword>
<protein>
    <submittedName>
        <fullName evidence="9">Tannase/feruloyl esterase family alpha/beta hydrolase</fullName>
    </submittedName>
</protein>
<evidence type="ECO:0000256" key="8">
    <source>
        <dbReference type="SAM" id="MobiDB-lite"/>
    </source>
</evidence>
<keyword evidence="7" id="KW-1015">Disulfide bond</keyword>
<dbReference type="EMBL" id="SMZT01000005">
    <property type="protein sequence ID" value="TDL41870.1"/>
    <property type="molecule type" value="Genomic_DNA"/>
</dbReference>
<dbReference type="PANTHER" id="PTHR33938:SF15">
    <property type="entry name" value="FERULOYL ESTERASE B-RELATED"/>
    <property type="match status" value="1"/>
</dbReference>
<keyword evidence="2" id="KW-0719">Serine esterase</keyword>
<accession>A0A4R5YAJ3</accession>